<evidence type="ECO:0000259" key="4">
    <source>
        <dbReference type="PROSITE" id="PS51352"/>
    </source>
</evidence>
<dbReference type="InterPro" id="IPR013740">
    <property type="entry name" value="Redoxin"/>
</dbReference>
<dbReference type="Proteomes" id="UP000541185">
    <property type="component" value="Unassembled WGS sequence"/>
</dbReference>
<dbReference type="Gene3D" id="3.40.30.10">
    <property type="entry name" value="Glutaredoxin"/>
    <property type="match status" value="1"/>
</dbReference>
<gene>
    <name evidence="5" type="ORF">HHL11_15200</name>
</gene>
<evidence type="ECO:0000256" key="2">
    <source>
        <dbReference type="ARBA" id="ARBA00022748"/>
    </source>
</evidence>
<comment type="subcellular location">
    <subcellularLocation>
        <location evidence="1">Cell envelope</location>
    </subcellularLocation>
</comment>
<dbReference type="GO" id="GO:0030313">
    <property type="term" value="C:cell envelope"/>
    <property type="evidence" value="ECO:0007669"/>
    <property type="project" value="UniProtKB-SubCell"/>
</dbReference>
<evidence type="ECO:0000313" key="6">
    <source>
        <dbReference type="Proteomes" id="UP000541185"/>
    </source>
</evidence>
<dbReference type="Pfam" id="PF08534">
    <property type="entry name" value="Redoxin"/>
    <property type="match status" value="1"/>
</dbReference>
<dbReference type="GO" id="GO:0017004">
    <property type="term" value="P:cytochrome complex assembly"/>
    <property type="evidence" value="ECO:0007669"/>
    <property type="project" value="UniProtKB-KW"/>
</dbReference>
<dbReference type="PROSITE" id="PS51352">
    <property type="entry name" value="THIOREDOXIN_2"/>
    <property type="match status" value="1"/>
</dbReference>
<evidence type="ECO:0000313" key="5">
    <source>
        <dbReference type="EMBL" id="NML45104.1"/>
    </source>
</evidence>
<reference evidence="5 6" key="1">
    <citation type="submission" date="2020-04" db="EMBL/GenBank/DDBJ databases">
        <title>Ramlibacter sp. G-1-2-2 isolated from soil.</title>
        <authorList>
            <person name="Dahal R.H."/>
        </authorList>
    </citation>
    <scope>NUCLEOTIDE SEQUENCE [LARGE SCALE GENOMIC DNA]</scope>
    <source>
        <strain evidence="5 6">G-1-2-2</strain>
    </source>
</reference>
<dbReference type="GO" id="GO:0015036">
    <property type="term" value="F:disulfide oxidoreductase activity"/>
    <property type="evidence" value="ECO:0007669"/>
    <property type="project" value="UniProtKB-ARBA"/>
</dbReference>
<dbReference type="InterPro" id="IPR050553">
    <property type="entry name" value="Thioredoxin_ResA/DsbE_sf"/>
</dbReference>
<proteinExistence type="predicted"/>
<sequence>MAVPLAGKPTVVNFWATWCEPCRTEMPLLQQMADFYSDRLVLQAVNVKERATTVLRHVKAAAWQVPVLLDPLGEGAAAWTVKIFPTTVGFDAQGRARWRVQGEYDWSGAEAGKLVEGLWR</sequence>
<name>A0A848H3F5_9BURK</name>
<dbReference type="InterPro" id="IPR017937">
    <property type="entry name" value="Thioredoxin_CS"/>
</dbReference>
<dbReference type="CDD" id="cd02966">
    <property type="entry name" value="TlpA_like_family"/>
    <property type="match status" value="1"/>
</dbReference>
<dbReference type="PANTHER" id="PTHR42852">
    <property type="entry name" value="THIOL:DISULFIDE INTERCHANGE PROTEIN DSBE"/>
    <property type="match status" value="1"/>
</dbReference>
<dbReference type="InterPro" id="IPR013766">
    <property type="entry name" value="Thioredoxin_domain"/>
</dbReference>
<evidence type="ECO:0000256" key="3">
    <source>
        <dbReference type="ARBA" id="ARBA00023284"/>
    </source>
</evidence>
<dbReference type="PANTHER" id="PTHR42852:SF18">
    <property type="entry name" value="CHROMOSOME UNDETERMINED SCAFFOLD_47, WHOLE GENOME SHOTGUN SEQUENCE"/>
    <property type="match status" value="1"/>
</dbReference>
<keyword evidence="2" id="KW-0201">Cytochrome c-type biogenesis</keyword>
<accession>A0A848H3F5</accession>
<dbReference type="EMBL" id="JABBFX010000001">
    <property type="protein sequence ID" value="NML45104.1"/>
    <property type="molecule type" value="Genomic_DNA"/>
</dbReference>
<organism evidence="5 6">
    <name type="scientific">Ramlibacter agri</name>
    <dbReference type="NCBI Taxonomy" id="2728837"/>
    <lineage>
        <taxon>Bacteria</taxon>
        <taxon>Pseudomonadati</taxon>
        <taxon>Pseudomonadota</taxon>
        <taxon>Betaproteobacteria</taxon>
        <taxon>Burkholderiales</taxon>
        <taxon>Comamonadaceae</taxon>
        <taxon>Ramlibacter</taxon>
    </lineage>
</organism>
<keyword evidence="3" id="KW-0676">Redox-active center</keyword>
<dbReference type="SUPFAM" id="SSF52833">
    <property type="entry name" value="Thioredoxin-like"/>
    <property type="match status" value="1"/>
</dbReference>
<protein>
    <submittedName>
        <fullName evidence="5">TlpA family protein disulfide reductase</fullName>
    </submittedName>
</protein>
<dbReference type="PROSITE" id="PS00194">
    <property type="entry name" value="THIOREDOXIN_1"/>
    <property type="match status" value="1"/>
</dbReference>
<feature type="domain" description="Thioredoxin" evidence="4">
    <location>
        <begin position="1"/>
        <end position="120"/>
    </location>
</feature>
<comment type="caution">
    <text evidence="5">The sequence shown here is derived from an EMBL/GenBank/DDBJ whole genome shotgun (WGS) entry which is preliminary data.</text>
</comment>
<dbReference type="AlphaFoldDB" id="A0A848H3F5"/>
<dbReference type="InterPro" id="IPR036249">
    <property type="entry name" value="Thioredoxin-like_sf"/>
</dbReference>
<evidence type="ECO:0000256" key="1">
    <source>
        <dbReference type="ARBA" id="ARBA00004196"/>
    </source>
</evidence>
<keyword evidence="6" id="KW-1185">Reference proteome</keyword>